<proteinExistence type="predicted"/>
<organism evidence="1 2">
    <name type="scientific">Eumeta variegata</name>
    <name type="common">Bagworm moth</name>
    <name type="synonym">Eumeta japonica</name>
    <dbReference type="NCBI Taxonomy" id="151549"/>
    <lineage>
        <taxon>Eukaryota</taxon>
        <taxon>Metazoa</taxon>
        <taxon>Ecdysozoa</taxon>
        <taxon>Arthropoda</taxon>
        <taxon>Hexapoda</taxon>
        <taxon>Insecta</taxon>
        <taxon>Pterygota</taxon>
        <taxon>Neoptera</taxon>
        <taxon>Endopterygota</taxon>
        <taxon>Lepidoptera</taxon>
        <taxon>Glossata</taxon>
        <taxon>Ditrysia</taxon>
        <taxon>Tineoidea</taxon>
        <taxon>Psychidae</taxon>
        <taxon>Oiketicinae</taxon>
        <taxon>Eumeta</taxon>
    </lineage>
</organism>
<dbReference type="OrthoDB" id="10051381at2759"/>
<comment type="caution">
    <text evidence="1">The sequence shown here is derived from an EMBL/GenBank/DDBJ whole genome shotgun (WGS) entry which is preliminary data.</text>
</comment>
<dbReference type="Proteomes" id="UP000299102">
    <property type="component" value="Unassembled WGS sequence"/>
</dbReference>
<dbReference type="STRING" id="151549.A0A4C1Y776"/>
<dbReference type="EMBL" id="BGZK01001069">
    <property type="protein sequence ID" value="GBP70295.1"/>
    <property type="molecule type" value="Genomic_DNA"/>
</dbReference>
<dbReference type="AlphaFoldDB" id="A0A4C1Y776"/>
<sequence length="277" mass="31707">MQPQIAHLCVISIVNSKYIYSTYLVQKKHRGGAVVLETTVAAEREDNITQKSETPGMCCANGKHNALVQLFKIALDRIPSDNHKIVIRADRTPFGEHARQFNAPTIDEVAIVILDDQFQSRDIVLHRRNDQLQRVSELHRSYDALQYPILHWKGDDGYHINIPKIDARTAEIPDQTVDPEYVNKGSDIAVFGVAGDNRNDEITQYQMGRYISSNEAFWRIMSFPMHERHPVVVHLAVRLENGQRLYFNEANVLERAAHPPATTLTVFFNYAKLIHLR</sequence>
<dbReference type="PANTHER" id="PTHR45786">
    <property type="entry name" value="DNA BINDING PROTEIN-LIKE"/>
    <property type="match status" value="1"/>
</dbReference>
<protein>
    <submittedName>
        <fullName evidence="1">Uncharacterized protein</fullName>
    </submittedName>
</protein>
<dbReference type="PANTHER" id="PTHR45786:SF74">
    <property type="entry name" value="ATP-DEPENDENT DNA HELICASE"/>
    <property type="match status" value="1"/>
</dbReference>
<reference evidence="1 2" key="1">
    <citation type="journal article" date="2019" name="Commun. Biol.">
        <title>The bagworm genome reveals a unique fibroin gene that provides high tensile strength.</title>
        <authorList>
            <person name="Kono N."/>
            <person name="Nakamura H."/>
            <person name="Ohtoshi R."/>
            <person name="Tomita M."/>
            <person name="Numata K."/>
            <person name="Arakawa K."/>
        </authorList>
    </citation>
    <scope>NUCLEOTIDE SEQUENCE [LARGE SCALE GENOMIC DNA]</scope>
</reference>
<keyword evidence="2" id="KW-1185">Reference proteome</keyword>
<name>A0A4C1Y776_EUMVA</name>
<gene>
    <name evidence="1" type="ORF">EVAR_52314_1</name>
</gene>
<accession>A0A4C1Y776</accession>
<evidence type="ECO:0000313" key="1">
    <source>
        <dbReference type="EMBL" id="GBP70295.1"/>
    </source>
</evidence>
<evidence type="ECO:0000313" key="2">
    <source>
        <dbReference type="Proteomes" id="UP000299102"/>
    </source>
</evidence>